<keyword evidence="3" id="KW-1185">Reference proteome</keyword>
<sequence>MDRPAELSRFLDNLLEPSEKEEVTVTMSDLEAESEEADDAEEDDEIQILGTFPKKRTRLLSQLQLEPMRQKAMKLYYAEQHEEALQSFQDIVTECPNDEQAFIAMSNCCEALGKFPKALAYLKSALTTLTGKINPYVWKKLYNMAEAAEDEDEQCRCLKALVQLKALPDDEKMGYLTVLINSDFLTDKQKIWYQEELYKLCEKQGHPSTFYQAVTVARGYLAQNKMTKAIAMLEGHLELEFAFKQGQETPKLDLVDAVAVHLEALVKLGKMEEVIPFLSSHEIIQNATQIFVDSGYLNVQNKGSLMAILASVCLAEVQLSKSCQRVQKILTVNLLHEKFYSSSEVYFRLGRALLHIGEAGMARDLILHIQSCIAVFRNTHMYNLLGNCYEHLHNVESAKEAYQQSLNCRQSCRDAKNRLYALSFEFPNVVPYGNEKLHVDSEAETQVKLYEEYYAKATLNKDRQSKAEVVELAKKILQSTFQHRVALNAEDFLWELKTPYILDKPMKIYRESCPAIAAKTINLATWRRIAVDGAAIAFQLEQYSDMVEISFNALRTKELHDEPEKLHEIKLAIVVAAFHLGRKHAAEASLEITSADTSASRSRNSTIEPSMGESSVNKKLRFVYDYLRGMVNAGRNGKMPVELWNLMSYLIPDRTVVLYRASVGKFAIHFMKKHEVFSVELQMIMANEALAIGTKTRARKLYLELQEKVGDDKMPWQAWLNLGVVSVQLACGKAVSRVNRAKLFDAAMKYLDKYGRARGVCQEVSYNKARAAQQFGDVKKAIKFYKECLKLQKKTDLSKLPKDLVPVVDFSYRAAFNLYGLYVGRRKYEEAREVQTKYLNWKVVRRNILAAV</sequence>
<dbReference type="SUPFAM" id="SSF48452">
    <property type="entry name" value="TPR-like"/>
    <property type="match status" value="3"/>
</dbReference>
<dbReference type="PANTHER" id="PTHR23082:SF0">
    <property type="entry name" value="GENERAL TRANSCRIPTION FACTOR 3C POLYPEPTIDE 3"/>
    <property type="match status" value="1"/>
</dbReference>
<feature type="region of interest" description="Disordered" evidence="1">
    <location>
        <begin position="1"/>
        <end position="42"/>
    </location>
</feature>
<evidence type="ECO:0000313" key="2">
    <source>
        <dbReference type="EMBL" id="GAU99424.1"/>
    </source>
</evidence>
<dbReference type="SMART" id="SM00028">
    <property type="entry name" value="TPR"/>
    <property type="match status" value="4"/>
</dbReference>
<comment type="caution">
    <text evidence="2">The sequence shown here is derived from an EMBL/GenBank/DDBJ whole genome shotgun (WGS) entry which is preliminary data.</text>
</comment>
<dbReference type="Pfam" id="PF13181">
    <property type="entry name" value="TPR_8"/>
    <property type="match status" value="2"/>
</dbReference>
<gene>
    <name evidence="2" type="primary">RvY_10430-1</name>
    <name evidence="2" type="synonym">RvY_10430.1</name>
    <name evidence="2" type="ORF">RvY_10430</name>
</gene>
<organism evidence="2 3">
    <name type="scientific">Ramazzottius varieornatus</name>
    <name type="common">Water bear</name>
    <name type="synonym">Tardigrade</name>
    <dbReference type="NCBI Taxonomy" id="947166"/>
    <lineage>
        <taxon>Eukaryota</taxon>
        <taxon>Metazoa</taxon>
        <taxon>Ecdysozoa</taxon>
        <taxon>Tardigrada</taxon>
        <taxon>Eutardigrada</taxon>
        <taxon>Parachela</taxon>
        <taxon>Hypsibioidea</taxon>
        <taxon>Ramazzottiidae</taxon>
        <taxon>Ramazzottius</taxon>
    </lineage>
</organism>
<dbReference type="GO" id="GO:0000127">
    <property type="term" value="C:transcription factor TFIIIC complex"/>
    <property type="evidence" value="ECO:0007669"/>
    <property type="project" value="TreeGrafter"/>
</dbReference>
<dbReference type="AlphaFoldDB" id="A0A1D1VCQ9"/>
<dbReference type="InterPro" id="IPR039340">
    <property type="entry name" value="Tfc4/TFIIIC-102/Sfc4"/>
</dbReference>
<name>A0A1D1VCQ9_RAMVA</name>
<dbReference type="InterPro" id="IPR011990">
    <property type="entry name" value="TPR-like_helical_dom_sf"/>
</dbReference>
<dbReference type="Proteomes" id="UP000186922">
    <property type="component" value="Unassembled WGS sequence"/>
</dbReference>
<feature type="compositionally biased region" description="Acidic residues" evidence="1">
    <location>
        <begin position="30"/>
        <end position="42"/>
    </location>
</feature>
<dbReference type="Gene3D" id="1.25.40.10">
    <property type="entry name" value="Tetratricopeptide repeat domain"/>
    <property type="match status" value="3"/>
</dbReference>
<reference evidence="2 3" key="1">
    <citation type="journal article" date="2016" name="Nat. Commun.">
        <title>Extremotolerant tardigrade genome and improved radiotolerance of human cultured cells by tardigrade-unique protein.</title>
        <authorList>
            <person name="Hashimoto T."/>
            <person name="Horikawa D.D."/>
            <person name="Saito Y."/>
            <person name="Kuwahara H."/>
            <person name="Kozuka-Hata H."/>
            <person name="Shin-I T."/>
            <person name="Minakuchi Y."/>
            <person name="Ohishi K."/>
            <person name="Motoyama A."/>
            <person name="Aizu T."/>
            <person name="Enomoto A."/>
            <person name="Kondo K."/>
            <person name="Tanaka S."/>
            <person name="Hara Y."/>
            <person name="Koshikawa S."/>
            <person name="Sagara H."/>
            <person name="Miura T."/>
            <person name="Yokobori S."/>
            <person name="Miyagawa K."/>
            <person name="Suzuki Y."/>
            <person name="Kubo T."/>
            <person name="Oyama M."/>
            <person name="Kohara Y."/>
            <person name="Fujiyama A."/>
            <person name="Arakawa K."/>
            <person name="Katayama T."/>
            <person name="Toyoda A."/>
            <person name="Kunieda T."/>
        </authorList>
    </citation>
    <scope>NUCLEOTIDE SEQUENCE [LARGE SCALE GENOMIC DNA]</scope>
    <source>
        <strain evidence="2 3">YOKOZUNA-1</strain>
    </source>
</reference>
<dbReference type="OrthoDB" id="10614162at2759"/>
<protein>
    <submittedName>
        <fullName evidence="2">Uncharacterized protein</fullName>
    </submittedName>
</protein>
<evidence type="ECO:0000256" key="1">
    <source>
        <dbReference type="SAM" id="MobiDB-lite"/>
    </source>
</evidence>
<dbReference type="PANTHER" id="PTHR23082">
    <property type="entry name" value="TRANSCRIPTION INITIATION FACTOR IIIC TFIIIC , POLYPEPTIDE 3-RELATED"/>
    <property type="match status" value="1"/>
</dbReference>
<dbReference type="EMBL" id="BDGG01000005">
    <property type="protein sequence ID" value="GAU99424.1"/>
    <property type="molecule type" value="Genomic_DNA"/>
</dbReference>
<proteinExistence type="predicted"/>
<dbReference type="InterPro" id="IPR019734">
    <property type="entry name" value="TPR_rpt"/>
</dbReference>
<evidence type="ECO:0000313" key="3">
    <source>
        <dbReference type="Proteomes" id="UP000186922"/>
    </source>
</evidence>
<accession>A0A1D1VCQ9</accession>
<dbReference type="STRING" id="947166.A0A1D1VCQ9"/>
<dbReference type="GO" id="GO:0006383">
    <property type="term" value="P:transcription by RNA polymerase III"/>
    <property type="evidence" value="ECO:0007669"/>
    <property type="project" value="InterPro"/>
</dbReference>